<protein>
    <recommendedName>
        <fullName evidence="2">FHA domain-containing protein</fullName>
    </recommendedName>
</protein>
<name>A0A1B0ARW3_9MUSC</name>
<feature type="region of interest" description="Disordered" evidence="1">
    <location>
        <begin position="112"/>
        <end position="187"/>
    </location>
</feature>
<dbReference type="STRING" id="67801.A0A1B0ARW3"/>
<sequence length="267" mass="30700">MFGETAAILQLEIENKQYFLEKGRYLIGNDSRKGRSRNYIQVTNWHIDAKHCYLEVDSNEEIFIVDLESDSEIYINNKRVGPLTKERLKLDEDFSLGEQLKAKIKLIETDESQYSTQNSNKIKEISKKGRGNKKVVFEREKKSNKNTSNGEIERSHALDSTVVKTSKESNMSSKNTGMQGAPSKRATRLHTLQYKPSSSNDLPENNEVDKTLNKRLTRSQTRSMQMNNNAEQQMPARRLTRSCTQDTPHVAPTLVQRNLNTQQRNDC</sequence>
<dbReference type="EnsemblMetazoa" id="GPPI006318-RA">
    <property type="protein sequence ID" value="GPPI006318-PA"/>
    <property type="gene ID" value="GPPI006318"/>
</dbReference>
<dbReference type="InterPro" id="IPR008984">
    <property type="entry name" value="SMAD_FHA_dom_sf"/>
</dbReference>
<evidence type="ECO:0000256" key="1">
    <source>
        <dbReference type="SAM" id="MobiDB-lite"/>
    </source>
</evidence>
<evidence type="ECO:0000259" key="2">
    <source>
        <dbReference type="PROSITE" id="PS50006"/>
    </source>
</evidence>
<feature type="compositionally biased region" description="Polar residues" evidence="1">
    <location>
        <begin position="162"/>
        <end position="178"/>
    </location>
</feature>
<accession>A0A1B0ARW3</accession>
<feature type="domain" description="FHA" evidence="2">
    <location>
        <begin position="25"/>
        <end position="80"/>
    </location>
</feature>
<organism evidence="3 4">
    <name type="scientific">Glossina palpalis gambiensis</name>
    <dbReference type="NCBI Taxonomy" id="67801"/>
    <lineage>
        <taxon>Eukaryota</taxon>
        <taxon>Metazoa</taxon>
        <taxon>Ecdysozoa</taxon>
        <taxon>Arthropoda</taxon>
        <taxon>Hexapoda</taxon>
        <taxon>Insecta</taxon>
        <taxon>Pterygota</taxon>
        <taxon>Neoptera</taxon>
        <taxon>Endopterygota</taxon>
        <taxon>Diptera</taxon>
        <taxon>Brachycera</taxon>
        <taxon>Muscomorpha</taxon>
        <taxon>Hippoboscoidea</taxon>
        <taxon>Glossinidae</taxon>
        <taxon>Glossina</taxon>
    </lineage>
</organism>
<dbReference type="Pfam" id="PF00498">
    <property type="entry name" value="FHA"/>
    <property type="match status" value="1"/>
</dbReference>
<dbReference type="Gene3D" id="2.60.200.20">
    <property type="match status" value="1"/>
</dbReference>
<dbReference type="CDD" id="cd00060">
    <property type="entry name" value="FHA"/>
    <property type="match status" value="1"/>
</dbReference>
<dbReference type="EMBL" id="JXJN01002601">
    <property type="status" value="NOT_ANNOTATED_CDS"/>
    <property type="molecule type" value="Genomic_DNA"/>
</dbReference>
<proteinExistence type="predicted"/>
<dbReference type="AlphaFoldDB" id="A0A1B0ARW3"/>
<evidence type="ECO:0000313" key="3">
    <source>
        <dbReference type="EnsemblMetazoa" id="GPPI006318-PA"/>
    </source>
</evidence>
<dbReference type="InterPro" id="IPR000253">
    <property type="entry name" value="FHA_dom"/>
</dbReference>
<dbReference type="SUPFAM" id="SSF49879">
    <property type="entry name" value="SMAD/FHA domain"/>
    <property type="match status" value="1"/>
</dbReference>
<evidence type="ECO:0000313" key="4">
    <source>
        <dbReference type="Proteomes" id="UP000092460"/>
    </source>
</evidence>
<dbReference type="VEuPathDB" id="VectorBase:GPPI006318"/>
<reference evidence="4" key="1">
    <citation type="submission" date="2015-01" db="EMBL/GenBank/DDBJ databases">
        <authorList>
            <person name="Aksoy S."/>
            <person name="Warren W."/>
            <person name="Wilson R.K."/>
        </authorList>
    </citation>
    <scope>NUCLEOTIDE SEQUENCE [LARGE SCALE GENOMIC DNA]</scope>
    <source>
        <strain evidence="4">IAEA</strain>
    </source>
</reference>
<dbReference type="PROSITE" id="PS50006">
    <property type="entry name" value="FHA_DOMAIN"/>
    <property type="match status" value="1"/>
</dbReference>
<reference evidence="3" key="2">
    <citation type="submission" date="2020-05" db="UniProtKB">
        <authorList>
            <consortium name="EnsemblMetazoa"/>
        </authorList>
    </citation>
    <scope>IDENTIFICATION</scope>
    <source>
        <strain evidence="3">IAEA</strain>
    </source>
</reference>
<feature type="region of interest" description="Disordered" evidence="1">
    <location>
        <begin position="227"/>
        <end position="252"/>
    </location>
</feature>
<keyword evidence="4" id="KW-1185">Reference proteome</keyword>
<dbReference type="Proteomes" id="UP000092460">
    <property type="component" value="Unassembled WGS sequence"/>
</dbReference>